<sequence length="461" mass="50781">MNTKYQFSSEADVVVCGGGVSGCMAAMAAADEGKSVVLIEQFGQLGGSATAGLVTPLMAMFMEAKEMEKGDPCCSYLSEELNARMLNEGGAACNGRFFDPMTMRIILEDMVVKRGVKLFYHTFLCDVDVADGAIRAVVVQNKSGRGYIGGKMFIDCTGDGDLGVLAGAGYRKGDEETGKNQPVSLRYLVGGVDVPAFDAFVREYFVQGQHNYWYDPESGGLEISVTSHSYDKCPLTPVFLKAVENGDLIEDDLAYWQMFYVAGRRDSMSLNNPEFFDHTDASNADDMTYIQVEGKKAILRQLRFYRKYFKGFENAYLSEIADMVGVRESRRLEADVMLTAEDIVSHRKFPDAICRNNYPVDIHGKKLRLVNHQENENTAPYYEIPYGCLTVRGFENLLVAGRCVGSDFVAQSSLRIQPICRALGEAAGIGAAMACEEGKAAREIDGSDIREKMIGRGARFE</sequence>
<accession>A0A926E4K0</accession>
<evidence type="ECO:0000313" key="8">
    <source>
        <dbReference type="Proteomes" id="UP000610760"/>
    </source>
</evidence>
<dbReference type="SUPFAM" id="SSF51905">
    <property type="entry name" value="FAD/NAD(P)-binding domain"/>
    <property type="match status" value="1"/>
</dbReference>
<evidence type="ECO:0000256" key="1">
    <source>
        <dbReference type="ARBA" id="ARBA00022485"/>
    </source>
</evidence>
<dbReference type="InterPro" id="IPR036188">
    <property type="entry name" value="FAD/NAD-bd_sf"/>
</dbReference>
<protein>
    <submittedName>
        <fullName evidence="7">FAD-dependent oxidoreductase</fullName>
    </submittedName>
</protein>
<gene>
    <name evidence="7" type="ORF">H8710_05940</name>
</gene>
<dbReference type="Gene3D" id="3.50.50.60">
    <property type="entry name" value="FAD/NAD(P)-binding domain"/>
    <property type="match status" value="1"/>
</dbReference>
<dbReference type="GO" id="GO:0016491">
    <property type="term" value="F:oxidoreductase activity"/>
    <property type="evidence" value="ECO:0007669"/>
    <property type="project" value="UniProtKB-KW"/>
</dbReference>
<dbReference type="PANTHER" id="PTHR43498">
    <property type="entry name" value="FERREDOXIN:COB-COM HETERODISULFIDE REDUCTASE SUBUNIT A"/>
    <property type="match status" value="1"/>
</dbReference>
<name>A0A926E4K0_9FIRM</name>
<feature type="domain" description="Rhodanese" evidence="6">
    <location>
        <begin position="13"/>
        <end position="51"/>
    </location>
</feature>
<evidence type="ECO:0000259" key="6">
    <source>
        <dbReference type="PROSITE" id="PS50206"/>
    </source>
</evidence>
<dbReference type="InterPro" id="IPR039650">
    <property type="entry name" value="HdrA-like"/>
</dbReference>
<dbReference type="PROSITE" id="PS51257">
    <property type="entry name" value="PROKAR_LIPOPROTEIN"/>
    <property type="match status" value="1"/>
</dbReference>
<keyword evidence="1" id="KW-0004">4Fe-4S</keyword>
<keyword evidence="8" id="KW-1185">Reference proteome</keyword>
<dbReference type="AlphaFoldDB" id="A0A926E4K0"/>
<evidence type="ECO:0000256" key="4">
    <source>
        <dbReference type="ARBA" id="ARBA00023004"/>
    </source>
</evidence>
<keyword evidence="5" id="KW-0411">Iron-sulfur</keyword>
<evidence type="ECO:0000256" key="2">
    <source>
        <dbReference type="ARBA" id="ARBA00022723"/>
    </source>
</evidence>
<dbReference type="InterPro" id="IPR001763">
    <property type="entry name" value="Rhodanese-like_dom"/>
</dbReference>
<dbReference type="Pfam" id="PF12831">
    <property type="entry name" value="FAD_oxidored"/>
    <property type="match status" value="1"/>
</dbReference>
<evidence type="ECO:0000256" key="3">
    <source>
        <dbReference type="ARBA" id="ARBA00023002"/>
    </source>
</evidence>
<dbReference type="RefSeq" id="WP_249294504.1">
    <property type="nucleotide sequence ID" value="NZ_JACRSV010000001.1"/>
</dbReference>
<keyword evidence="2" id="KW-0479">Metal-binding</keyword>
<keyword evidence="3" id="KW-0560">Oxidoreductase</keyword>
<reference evidence="7" key="1">
    <citation type="submission" date="2020-08" db="EMBL/GenBank/DDBJ databases">
        <title>Genome public.</title>
        <authorList>
            <person name="Liu C."/>
            <person name="Sun Q."/>
        </authorList>
    </citation>
    <scope>NUCLEOTIDE SEQUENCE</scope>
    <source>
        <strain evidence="7">NSJ-33</strain>
    </source>
</reference>
<organism evidence="7 8">
    <name type="scientific">Fumia xinanensis</name>
    <dbReference type="NCBI Taxonomy" id="2763659"/>
    <lineage>
        <taxon>Bacteria</taxon>
        <taxon>Bacillati</taxon>
        <taxon>Bacillota</taxon>
        <taxon>Clostridia</taxon>
        <taxon>Eubacteriales</taxon>
        <taxon>Oscillospiraceae</taxon>
        <taxon>Fumia</taxon>
    </lineage>
</organism>
<evidence type="ECO:0000256" key="5">
    <source>
        <dbReference type="ARBA" id="ARBA00023014"/>
    </source>
</evidence>
<dbReference type="GO" id="GO:0046872">
    <property type="term" value="F:metal ion binding"/>
    <property type="evidence" value="ECO:0007669"/>
    <property type="project" value="UniProtKB-KW"/>
</dbReference>
<keyword evidence="4" id="KW-0408">Iron</keyword>
<dbReference type="GO" id="GO:0051539">
    <property type="term" value="F:4 iron, 4 sulfur cluster binding"/>
    <property type="evidence" value="ECO:0007669"/>
    <property type="project" value="UniProtKB-KW"/>
</dbReference>
<proteinExistence type="predicted"/>
<dbReference type="Proteomes" id="UP000610760">
    <property type="component" value="Unassembled WGS sequence"/>
</dbReference>
<comment type="caution">
    <text evidence="7">The sequence shown here is derived from an EMBL/GenBank/DDBJ whole genome shotgun (WGS) entry which is preliminary data.</text>
</comment>
<evidence type="ECO:0000313" key="7">
    <source>
        <dbReference type="EMBL" id="MBC8559613.1"/>
    </source>
</evidence>
<dbReference type="PANTHER" id="PTHR43498:SF1">
    <property type="entry name" value="COB--COM HETERODISULFIDE REDUCTASE IRON-SULFUR SUBUNIT A"/>
    <property type="match status" value="1"/>
</dbReference>
<dbReference type="PROSITE" id="PS50206">
    <property type="entry name" value="RHODANESE_3"/>
    <property type="match status" value="1"/>
</dbReference>
<dbReference type="EMBL" id="JACRSV010000001">
    <property type="protein sequence ID" value="MBC8559613.1"/>
    <property type="molecule type" value="Genomic_DNA"/>
</dbReference>